<evidence type="ECO:0000256" key="1">
    <source>
        <dbReference type="ARBA" id="ARBA00004141"/>
    </source>
</evidence>
<feature type="transmembrane region" description="Helical" evidence="7">
    <location>
        <begin position="60"/>
        <end position="77"/>
    </location>
</feature>
<dbReference type="STRING" id="338963.Pcar_0891"/>
<dbReference type="OrthoDB" id="9809646at2"/>
<dbReference type="GO" id="GO:0016020">
    <property type="term" value="C:membrane"/>
    <property type="evidence" value="ECO:0007669"/>
    <property type="project" value="UniProtKB-SubCell"/>
</dbReference>
<sequence>MHDINDPTTCNHAHNHEIHEHANESKTLRVVILTLATMLIEVAAGYLTGSMALLADGWHMGTHAFALGITWLAYILARRHAHSPVFSFGTGKFGILAGYTSALFLGVAALSMLYQSAQRLLFPVTIAFNEAIVVAILGLVVNAASIAIMHGHGHGHGHNHQHDHSFRAAYLHVIADALTSILAIAALLTGKYLGWAFLDPVMGMLGGVLILRWAWSLLKQTGHILLDGKAPEAIYGEIRTALESDNDSRVTDLRVWYLGSHDLAALASVDTGQALSPGDYRQRLEKIHGLHHITVEVHHRDLHTNCCKA</sequence>
<name>Q3A661_SYNC1</name>
<evidence type="ECO:0000313" key="10">
    <source>
        <dbReference type="Proteomes" id="UP000002534"/>
    </source>
</evidence>
<dbReference type="NCBIfam" id="TIGR01297">
    <property type="entry name" value="CDF"/>
    <property type="match status" value="1"/>
</dbReference>
<accession>Q3A661</accession>
<keyword evidence="5" id="KW-0406">Ion transport</keyword>
<dbReference type="Proteomes" id="UP000002534">
    <property type="component" value="Chromosome"/>
</dbReference>
<comment type="subcellular location">
    <subcellularLocation>
        <location evidence="1">Membrane</location>
        <topology evidence="1">Multi-pass membrane protein</topology>
    </subcellularLocation>
</comment>
<evidence type="ECO:0000256" key="5">
    <source>
        <dbReference type="ARBA" id="ARBA00023065"/>
    </source>
</evidence>
<keyword evidence="3 7" id="KW-0812">Transmembrane</keyword>
<evidence type="ECO:0000256" key="4">
    <source>
        <dbReference type="ARBA" id="ARBA00022989"/>
    </source>
</evidence>
<dbReference type="EMBL" id="CP000142">
    <property type="protein sequence ID" value="ABA88146.1"/>
    <property type="molecule type" value="Genomic_DNA"/>
</dbReference>
<feature type="domain" description="Cation efflux protein transmembrane" evidence="8">
    <location>
        <begin position="30"/>
        <end position="226"/>
    </location>
</feature>
<feature type="transmembrane region" description="Helical" evidence="7">
    <location>
        <begin position="194"/>
        <end position="215"/>
    </location>
</feature>
<feature type="transmembrane region" description="Helical" evidence="7">
    <location>
        <begin position="120"/>
        <end position="148"/>
    </location>
</feature>
<keyword evidence="4 7" id="KW-1133">Transmembrane helix</keyword>
<evidence type="ECO:0000259" key="8">
    <source>
        <dbReference type="Pfam" id="PF01545"/>
    </source>
</evidence>
<protein>
    <submittedName>
        <fullName evidence="9">Metal ion efflux pump, CDF family, putative</fullName>
    </submittedName>
</protein>
<dbReference type="AlphaFoldDB" id="Q3A661"/>
<evidence type="ECO:0000256" key="2">
    <source>
        <dbReference type="ARBA" id="ARBA00022448"/>
    </source>
</evidence>
<dbReference type="Gene3D" id="1.20.1510.10">
    <property type="entry name" value="Cation efflux protein transmembrane domain"/>
    <property type="match status" value="1"/>
</dbReference>
<evidence type="ECO:0000313" key="9">
    <source>
        <dbReference type="EMBL" id="ABA88146.1"/>
    </source>
</evidence>
<dbReference type="InterPro" id="IPR002524">
    <property type="entry name" value="Cation_efflux"/>
</dbReference>
<dbReference type="Pfam" id="PF01545">
    <property type="entry name" value="Cation_efflux"/>
    <property type="match status" value="1"/>
</dbReference>
<evidence type="ECO:0000256" key="3">
    <source>
        <dbReference type="ARBA" id="ARBA00022692"/>
    </source>
</evidence>
<dbReference type="InterPro" id="IPR027469">
    <property type="entry name" value="Cation_efflux_TMD_sf"/>
</dbReference>
<keyword evidence="10" id="KW-1185">Reference proteome</keyword>
<dbReference type="eggNOG" id="COG1230">
    <property type="taxonomic scope" value="Bacteria"/>
</dbReference>
<keyword evidence="2" id="KW-0813">Transport</keyword>
<dbReference type="HOGENOM" id="CLU_013430_1_0_7"/>
<dbReference type="InterPro" id="IPR045316">
    <property type="entry name" value="Msc2-like"/>
</dbReference>
<feature type="transmembrane region" description="Helical" evidence="7">
    <location>
        <begin position="93"/>
        <end position="114"/>
    </location>
</feature>
<dbReference type="RefSeq" id="WP_011340612.1">
    <property type="nucleotide sequence ID" value="NC_007498.2"/>
</dbReference>
<dbReference type="PANTHER" id="PTHR45755">
    <property type="match status" value="1"/>
</dbReference>
<reference evidence="10" key="1">
    <citation type="submission" date="2005-10" db="EMBL/GenBank/DDBJ databases">
        <title>Complete sequence of Pelobacter carbinolicus DSM 2380.</title>
        <authorList>
            <person name="Copeland A."/>
            <person name="Lucas S."/>
            <person name="Lapidus A."/>
            <person name="Barry K."/>
            <person name="Detter J.C."/>
            <person name="Glavina T."/>
            <person name="Hammon N."/>
            <person name="Israni S."/>
            <person name="Pitluck S."/>
            <person name="Chertkov O."/>
            <person name="Schmutz J."/>
            <person name="Larimer F."/>
            <person name="Land M."/>
            <person name="Kyrpides N."/>
            <person name="Ivanova N."/>
            <person name="Richardson P."/>
        </authorList>
    </citation>
    <scope>NUCLEOTIDE SEQUENCE [LARGE SCALE GENOMIC DNA]</scope>
    <source>
        <strain evidence="10">DSM 2380 / NBRC 103641 / GraBd1</strain>
    </source>
</reference>
<gene>
    <name evidence="9" type="ordered locus">Pcar_0891</name>
</gene>
<dbReference type="NCBIfam" id="NF033827">
    <property type="entry name" value="CDF_efflux_DmeF"/>
    <property type="match status" value="1"/>
</dbReference>
<evidence type="ECO:0000256" key="7">
    <source>
        <dbReference type="SAM" id="Phobius"/>
    </source>
</evidence>
<dbReference type="GO" id="GO:0006882">
    <property type="term" value="P:intracellular zinc ion homeostasis"/>
    <property type="evidence" value="ECO:0007669"/>
    <property type="project" value="InterPro"/>
</dbReference>
<reference evidence="9 10" key="2">
    <citation type="journal article" date="2012" name="BMC Genomics">
        <title>The genome of Pelobacter carbinolicus reveals surprising metabolic capabilities and physiological features.</title>
        <authorList>
            <person name="Aklujkar M."/>
            <person name="Haveman S.A."/>
            <person name="Didonato R.Jr."/>
            <person name="Chertkov O."/>
            <person name="Han C.S."/>
            <person name="Land M.L."/>
            <person name="Brown P."/>
            <person name="Lovley D.R."/>
        </authorList>
    </citation>
    <scope>NUCLEOTIDE SEQUENCE [LARGE SCALE GENOMIC DNA]</scope>
    <source>
        <strain evidence="10">DSM 2380 / NBRC 103641 / GraBd1</strain>
    </source>
</reference>
<dbReference type="SUPFAM" id="SSF161111">
    <property type="entry name" value="Cation efflux protein transmembrane domain-like"/>
    <property type="match status" value="1"/>
</dbReference>
<evidence type="ECO:0000256" key="6">
    <source>
        <dbReference type="ARBA" id="ARBA00023136"/>
    </source>
</evidence>
<proteinExistence type="predicted"/>
<keyword evidence="6 7" id="KW-0472">Membrane</keyword>
<dbReference type="PANTHER" id="PTHR45755:SF4">
    <property type="entry name" value="ZINC TRANSPORTER 7"/>
    <property type="match status" value="1"/>
</dbReference>
<dbReference type="GO" id="GO:0005385">
    <property type="term" value="F:zinc ion transmembrane transporter activity"/>
    <property type="evidence" value="ECO:0007669"/>
    <property type="project" value="InterPro"/>
</dbReference>
<feature type="transmembrane region" description="Helical" evidence="7">
    <location>
        <begin position="169"/>
        <end position="188"/>
    </location>
</feature>
<dbReference type="KEGG" id="pca:Pcar_0891"/>
<dbReference type="InterPro" id="IPR058533">
    <property type="entry name" value="Cation_efflux_TM"/>
</dbReference>
<feature type="transmembrane region" description="Helical" evidence="7">
    <location>
        <begin position="30"/>
        <end position="54"/>
    </location>
</feature>
<organism evidence="9 10">
    <name type="scientific">Syntrophotalea carbinolica (strain DSM 2380 / NBRC 103641 / GraBd1)</name>
    <name type="common">Pelobacter carbinolicus</name>
    <dbReference type="NCBI Taxonomy" id="338963"/>
    <lineage>
        <taxon>Bacteria</taxon>
        <taxon>Pseudomonadati</taxon>
        <taxon>Thermodesulfobacteriota</taxon>
        <taxon>Desulfuromonadia</taxon>
        <taxon>Desulfuromonadales</taxon>
        <taxon>Syntrophotaleaceae</taxon>
        <taxon>Syntrophotalea</taxon>
    </lineage>
</organism>